<evidence type="ECO:0000259" key="2">
    <source>
        <dbReference type="Pfam" id="PF17289"/>
    </source>
</evidence>
<dbReference type="Gene3D" id="3.30.420.240">
    <property type="match status" value="1"/>
</dbReference>
<comment type="caution">
    <text evidence="3">The sequence shown here is derived from an EMBL/GenBank/DDBJ whole genome shotgun (WGS) entry which is preliminary data.</text>
</comment>
<evidence type="ECO:0000313" key="4">
    <source>
        <dbReference type="Proteomes" id="UP000561326"/>
    </source>
</evidence>
<feature type="domain" description="Terminase large subunit gp17-like C-terminal" evidence="2">
    <location>
        <begin position="404"/>
        <end position="547"/>
    </location>
</feature>
<keyword evidence="1" id="KW-1188">Viral release from host cell</keyword>
<name>A0A848CYK8_ANEAE</name>
<dbReference type="EMBL" id="JABAGO010000038">
    <property type="protein sequence ID" value="NMF00012.1"/>
    <property type="molecule type" value="Genomic_DNA"/>
</dbReference>
<organism evidence="3 4">
    <name type="scientific">Aneurinibacillus aneurinilyticus</name>
    <name type="common">Bacillus aneurinolyticus</name>
    <dbReference type="NCBI Taxonomy" id="1391"/>
    <lineage>
        <taxon>Bacteria</taxon>
        <taxon>Bacillati</taxon>
        <taxon>Bacillota</taxon>
        <taxon>Bacilli</taxon>
        <taxon>Bacillales</taxon>
        <taxon>Paenibacillaceae</taxon>
        <taxon>Aneurinibacillus group</taxon>
        <taxon>Aneurinibacillus</taxon>
    </lineage>
</organism>
<dbReference type="Gene3D" id="3.40.50.300">
    <property type="entry name" value="P-loop containing nucleotide triphosphate hydrolases"/>
    <property type="match status" value="1"/>
</dbReference>
<dbReference type="Proteomes" id="UP000561326">
    <property type="component" value="Unassembled WGS sequence"/>
</dbReference>
<accession>A0A848CYK8</accession>
<sequence>MAYLNGKWLARDERQREIDARIAMIAEFNRLADAGVITPYEIDQWETVDAELEKLQRVHRAEHDLLYFTYEYFSHECNPNNESNLIPEGQTLADAAEFHKTLCSLLDDVVTGKQRTNVGWSVGRRHAKTAYLSNSFLCHQVVFRHQKYIIEVSETTDVAGDFIKWTVNQLKFNEKLREDFGSLLHPKPSMNEVDNKYEFITSTGTKVEAKGIGTQMRGLRHLSERPGLFILDDLESGDNTNTPELRKKNLHWFRSEMLEALGFGGICIYMGTIVHYDSVLNHVLTQRKDFISRKFPAILSWSEREDLWEEWRKIYNADEPDAKEKADLFYEANKDEMLRGTEVLWPIYSYKFFMEKRESMGARAFNQEYLGNPVDEESQVFKPEDFTYFTESDIDADNFDYYCGIDFAMGKEKGDYSAIITVGKSPNGVFYVMDAFIERVHPDVLLETVVSKTIEYQYAGIAVEAQQAQEWFAHKLKEELRRRGYPSSTRVKEIKQRMRKSLRIESLLPDIQSGKIRFKKQHRLLLEMFELYPNHNWDDGPDALHMAVSAGMNGKRQLKKKPRWM</sequence>
<reference evidence="3 4" key="1">
    <citation type="submission" date="2020-04" db="EMBL/GenBank/DDBJ databases">
        <authorList>
            <person name="Hitch T.C.A."/>
            <person name="Wylensek D."/>
            <person name="Clavel T."/>
        </authorList>
    </citation>
    <scope>NUCLEOTIDE SEQUENCE [LARGE SCALE GENOMIC DNA]</scope>
    <source>
        <strain evidence="3 4">WB01_D5_05</strain>
    </source>
</reference>
<gene>
    <name evidence="3" type="primary">terL</name>
    <name evidence="3" type="ORF">HF838_17405</name>
</gene>
<evidence type="ECO:0000313" key="3">
    <source>
        <dbReference type="EMBL" id="NMF00012.1"/>
    </source>
</evidence>
<dbReference type="Pfam" id="PF17289">
    <property type="entry name" value="Terminase_6C"/>
    <property type="match status" value="1"/>
</dbReference>
<dbReference type="RefSeq" id="WP_168975888.1">
    <property type="nucleotide sequence ID" value="NZ_JABAGO010000038.1"/>
</dbReference>
<dbReference type="InterPro" id="IPR006517">
    <property type="entry name" value="Phage_terminase_lsu-like_C"/>
</dbReference>
<dbReference type="InterPro" id="IPR035421">
    <property type="entry name" value="Terminase_6C"/>
</dbReference>
<dbReference type="AlphaFoldDB" id="A0A848CYK8"/>
<dbReference type="InterPro" id="IPR027417">
    <property type="entry name" value="P-loop_NTPase"/>
</dbReference>
<dbReference type="NCBIfam" id="TIGR01630">
    <property type="entry name" value="psiM2_ORF9"/>
    <property type="match status" value="1"/>
</dbReference>
<proteinExistence type="predicted"/>
<evidence type="ECO:0000256" key="1">
    <source>
        <dbReference type="ARBA" id="ARBA00022612"/>
    </source>
</evidence>
<protein>
    <submittedName>
        <fullName evidence="3">Phage terminase large subunit</fullName>
    </submittedName>
</protein>